<feature type="transmembrane region" description="Helical" evidence="1">
    <location>
        <begin position="20"/>
        <end position="42"/>
    </location>
</feature>
<reference evidence="2 3" key="1">
    <citation type="submission" date="2016-10" db="EMBL/GenBank/DDBJ databases">
        <authorList>
            <person name="de Groot N.N."/>
        </authorList>
    </citation>
    <scope>NUCLEOTIDE SEQUENCE [LARGE SCALE GENOMIC DNA]</scope>
    <source>
        <strain evidence="2 3">DSM 10317</strain>
    </source>
</reference>
<sequence>MDLQTNVETITEQTQLFQSIAVILLALAIVFLIASIVIFIVFKIPHSFRVLTGMGMNKEMSRAAAGDRKREKATLNWNTSGSLNKKVELETTILTEEETMILAEGDATAVLGSEETTVLGTDETTVLASDETTLLGTEETTLLSDYEANNSLFEMEDDIKITGSNKHISL</sequence>
<protein>
    <submittedName>
        <fullName evidence="2">Uncharacterized protein</fullName>
    </submittedName>
</protein>
<evidence type="ECO:0000256" key="1">
    <source>
        <dbReference type="SAM" id="Phobius"/>
    </source>
</evidence>
<keyword evidence="1" id="KW-0812">Transmembrane</keyword>
<accession>A0A1G5S3M3</accession>
<dbReference type="EMBL" id="FMWK01000016">
    <property type="protein sequence ID" value="SCZ80727.1"/>
    <property type="molecule type" value="Genomic_DNA"/>
</dbReference>
<dbReference type="Proteomes" id="UP000199428">
    <property type="component" value="Unassembled WGS sequence"/>
</dbReference>
<dbReference type="AlphaFoldDB" id="A0A1G5S3M3"/>
<name>A0A1G5S3M3_PSEXY</name>
<proteinExistence type="predicted"/>
<evidence type="ECO:0000313" key="2">
    <source>
        <dbReference type="EMBL" id="SCZ80727.1"/>
    </source>
</evidence>
<gene>
    <name evidence="2" type="ORF">SAMN02910350_02446</name>
</gene>
<organism evidence="2 3">
    <name type="scientific">Pseudobutyrivibrio xylanivorans</name>
    <dbReference type="NCBI Taxonomy" id="185007"/>
    <lineage>
        <taxon>Bacteria</taxon>
        <taxon>Bacillati</taxon>
        <taxon>Bacillota</taxon>
        <taxon>Clostridia</taxon>
        <taxon>Lachnospirales</taxon>
        <taxon>Lachnospiraceae</taxon>
        <taxon>Pseudobutyrivibrio</taxon>
    </lineage>
</organism>
<keyword evidence="1" id="KW-0472">Membrane</keyword>
<dbReference type="RefSeq" id="WP_090163716.1">
    <property type="nucleotide sequence ID" value="NZ_FMWK01000016.1"/>
</dbReference>
<evidence type="ECO:0000313" key="3">
    <source>
        <dbReference type="Proteomes" id="UP000199428"/>
    </source>
</evidence>
<keyword evidence="1" id="KW-1133">Transmembrane helix</keyword>